<dbReference type="GO" id="GO:0050086">
    <property type="term" value="F:mannitol 2-dehydrogenase activity"/>
    <property type="evidence" value="ECO:0007669"/>
    <property type="project" value="UniProtKB-EC"/>
</dbReference>
<dbReference type="InterPro" id="IPR013328">
    <property type="entry name" value="6PGD_dom2"/>
</dbReference>
<dbReference type="Gene3D" id="3.40.50.720">
    <property type="entry name" value="NAD(P)-binding Rossmann-like Domain"/>
    <property type="match status" value="1"/>
</dbReference>
<dbReference type="SUPFAM" id="SSF48179">
    <property type="entry name" value="6-phosphogluconate dehydrogenase C-terminal domain-like"/>
    <property type="match status" value="1"/>
</dbReference>
<dbReference type="InterPro" id="IPR050988">
    <property type="entry name" value="Mannitol_DH/Oxidoreductase"/>
</dbReference>
<dbReference type="InterPro" id="IPR013131">
    <property type="entry name" value="Mannitol_DH_N"/>
</dbReference>
<dbReference type="InterPro" id="IPR000669">
    <property type="entry name" value="Mannitol_DH"/>
</dbReference>
<evidence type="ECO:0000256" key="1">
    <source>
        <dbReference type="ARBA" id="ARBA00023002"/>
    </source>
</evidence>
<sequence>MRTLDLTALPRLPETVTRPAYARAALSPGILHIGVGNFHRAHMAVYLDRLFSLGEGFDWAIVGAGLRPADATMRDRLAAQDWLSSVTDLDDGHASTRVTGAMIDFCPVAPRAVQDRLCDPAIRILSMTVTEGGYFLDSDGTVMLQDPALQADIATPDTPRTVFGIALAALRRRRATGVTPFTVLSCDNLQGNGDATRRVTLALADAQDPDLGAWVRENVAFPNSMVDCITPRTGAGETALADRALGLRDAAPVTCEPFRQWVIEDHFSAGRPPLEKVGVTFVNDVSAHELMKLRLLNASHATLCYAAALRGHRLVHEAMQDAVIADYLRTVALRETIPTLGRLPGVDYAAYLDDVLKRFRNPAIGDTIARLAEDGSDRQPKFILPTIADALARGLEIEGLAVELAIWMRFCADPPFPIADPLGETLTARARDGAEAFLDQTVVFGALGRDERLRHAVSSAADALNRDGLAAVLKAYADGWLPGSRPESPGVTCEDVTG</sequence>
<evidence type="ECO:0000313" key="5">
    <source>
        <dbReference type="Proteomes" id="UP000186559"/>
    </source>
</evidence>
<dbReference type="InterPro" id="IPR008927">
    <property type="entry name" value="6-PGluconate_DH-like_C_sf"/>
</dbReference>
<name>A0A1U7DDV5_9RHOB</name>
<dbReference type="SUPFAM" id="SSF51735">
    <property type="entry name" value="NAD(P)-binding Rossmann-fold domains"/>
    <property type="match status" value="1"/>
</dbReference>
<evidence type="ECO:0000259" key="3">
    <source>
        <dbReference type="Pfam" id="PF08125"/>
    </source>
</evidence>
<protein>
    <submittedName>
        <fullName evidence="4">Mannitol 2-dehydrogenase</fullName>
        <ecNumber evidence="4">1.1.1.67</ecNumber>
    </submittedName>
</protein>
<dbReference type="PANTHER" id="PTHR43362">
    <property type="entry name" value="MANNITOL DEHYDROGENASE DSF1-RELATED"/>
    <property type="match status" value="1"/>
</dbReference>
<dbReference type="InterPro" id="IPR013118">
    <property type="entry name" value="Mannitol_DH_C"/>
</dbReference>
<dbReference type="EC" id="1.1.1.67" evidence="4"/>
<dbReference type="Pfam" id="PF08125">
    <property type="entry name" value="Mannitol_dh_C"/>
    <property type="match status" value="1"/>
</dbReference>
<dbReference type="Gene3D" id="1.10.1040.10">
    <property type="entry name" value="N-(1-d-carboxylethyl)-l-norvaline Dehydrogenase, domain 2"/>
    <property type="match status" value="1"/>
</dbReference>
<keyword evidence="4" id="KW-0614">Plasmid</keyword>
<dbReference type="Pfam" id="PF01232">
    <property type="entry name" value="Mannitol_dh"/>
    <property type="match status" value="1"/>
</dbReference>
<evidence type="ECO:0000259" key="2">
    <source>
        <dbReference type="Pfam" id="PF01232"/>
    </source>
</evidence>
<dbReference type="AlphaFoldDB" id="A0A1U7DDV5"/>
<feature type="domain" description="Mannitol dehydrogenase C-terminal" evidence="3">
    <location>
        <begin position="284"/>
        <end position="463"/>
    </location>
</feature>
<dbReference type="Proteomes" id="UP000186559">
    <property type="component" value="Plasmid pTPRO6"/>
</dbReference>
<keyword evidence="5" id="KW-1185">Reference proteome</keyword>
<organism evidence="4 5">
    <name type="scientific">Salipiger profundus</name>
    <dbReference type="NCBI Taxonomy" id="1229727"/>
    <lineage>
        <taxon>Bacteria</taxon>
        <taxon>Pseudomonadati</taxon>
        <taxon>Pseudomonadota</taxon>
        <taxon>Alphaproteobacteria</taxon>
        <taxon>Rhodobacterales</taxon>
        <taxon>Roseobacteraceae</taxon>
        <taxon>Salipiger</taxon>
    </lineage>
</organism>
<dbReference type="RefSeq" id="WP_076625941.1">
    <property type="nucleotide sequence ID" value="NZ_BMEW01000010.1"/>
</dbReference>
<proteinExistence type="predicted"/>
<keyword evidence="1 4" id="KW-0560">Oxidoreductase</keyword>
<evidence type="ECO:0000313" key="4">
    <source>
        <dbReference type="EMBL" id="APX26303.1"/>
    </source>
</evidence>
<dbReference type="KEGG" id="tpro:Ga0080559_TMP5203"/>
<feature type="domain" description="Mannitol dehydrogenase N-terminal" evidence="2">
    <location>
        <begin position="29"/>
        <end position="276"/>
    </location>
</feature>
<dbReference type="PRINTS" id="PR00084">
    <property type="entry name" value="MTLDHDRGNASE"/>
</dbReference>
<gene>
    <name evidence="4" type="ORF">Ga0080559_TMP5203</name>
</gene>
<dbReference type="PANTHER" id="PTHR43362:SF1">
    <property type="entry name" value="MANNITOL DEHYDROGENASE 2-RELATED"/>
    <property type="match status" value="1"/>
</dbReference>
<dbReference type="InterPro" id="IPR036291">
    <property type="entry name" value="NAD(P)-bd_dom_sf"/>
</dbReference>
<geneLocation type="plasmid" evidence="5">
    <name>ptpro6</name>
</geneLocation>
<reference evidence="4 5" key="1">
    <citation type="submission" date="2016-03" db="EMBL/GenBank/DDBJ databases">
        <title>Deep-sea bacteria in the southern Pacific.</title>
        <authorList>
            <person name="Tang K."/>
        </authorList>
    </citation>
    <scope>NUCLEOTIDE SEQUENCE [LARGE SCALE GENOMIC DNA]</scope>
    <source>
        <strain evidence="4 5">JLT2016</strain>
        <plasmid evidence="5">Plasmid ptpro6</plasmid>
    </source>
</reference>
<accession>A0A1U7DDV5</accession>
<dbReference type="EMBL" id="CP014802">
    <property type="protein sequence ID" value="APX26303.1"/>
    <property type="molecule type" value="Genomic_DNA"/>
</dbReference>